<evidence type="ECO:0000256" key="4">
    <source>
        <dbReference type="ARBA" id="ARBA00023242"/>
    </source>
</evidence>
<dbReference type="EMBL" id="CCBP010000125">
    <property type="protein sequence ID" value="CDO74164.1"/>
    <property type="molecule type" value="Genomic_DNA"/>
</dbReference>
<dbReference type="InterPro" id="IPR037850">
    <property type="entry name" value="RBBP5/Swd1"/>
</dbReference>
<accession>A0A060SPK5</accession>
<dbReference type="STRING" id="5643.A0A060SPK5"/>
<dbReference type="PANTHER" id="PTHR44040">
    <property type="entry name" value="RETINOBLASTOMA-BINDING PROTEIN 5"/>
    <property type="match status" value="1"/>
</dbReference>
<organism evidence="5 6">
    <name type="scientific">Pycnoporus cinnabarinus</name>
    <name type="common">Cinnabar-red polypore</name>
    <name type="synonym">Trametes cinnabarina</name>
    <dbReference type="NCBI Taxonomy" id="5643"/>
    <lineage>
        <taxon>Eukaryota</taxon>
        <taxon>Fungi</taxon>
        <taxon>Dikarya</taxon>
        <taxon>Basidiomycota</taxon>
        <taxon>Agaricomycotina</taxon>
        <taxon>Agaricomycetes</taxon>
        <taxon>Polyporales</taxon>
        <taxon>Polyporaceae</taxon>
        <taxon>Trametes</taxon>
    </lineage>
</organism>
<dbReference type="HOGENOM" id="CLU_2172318_0_0_1"/>
<evidence type="ECO:0000313" key="5">
    <source>
        <dbReference type="EMBL" id="CDO74164.1"/>
    </source>
</evidence>
<evidence type="ECO:0000256" key="2">
    <source>
        <dbReference type="ARBA" id="ARBA00022574"/>
    </source>
</evidence>
<keyword evidence="6" id="KW-1185">Reference proteome</keyword>
<dbReference type="PANTHER" id="PTHR44040:SF1">
    <property type="entry name" value="RETINOBLASTOMA-BINDING PROTEIN 5"/>
    <property type="match status" value="1"/>
</dbReference>
<evidence type="ECO:0000256" key="1">
    <source>
        <dbReference type="ARBA" id="ARBA00004123"/>
    </source>
</evidence>
<dbReference type="GO" id="GO:0048188">
    <property type="term" value="C:Set1C/COMPASS complex"/>
    <property type="evidence" value="ECO:0007669"/>
    <property type="project" value="InterPro"/>
</dbReference>
<sequence length="111" mass="12940">MCLWYRPHFIPGIERWGAFAGGFEEVDENVEYEEREDEFDIEDEADMARRKMLEEEEDVDIEGAVIDVAAPAADQLRQSSENDEDVLWALEEPDDDVKGWKMKVLVEDEQD</sequence>
<comment type="caution">
    <text evidence="5">The sequence shown here is derived from an EMBL/GenBank/DDBJ whole genome shotgun (WGS) entry which is preliminary data.</text>
</comment>
<reference evidence="5" key="1">
    <citation type="submission" date="2014-01" db="EMBL/GenBank/DDBJ databases">
        <title>The genome of the white-rot fungus Pycnoporus cinnabarinus: a basidiomycete model with a versatile arsenal for lignocellulosic biomass breakdown.</title>
        <authorList>
            <person name="Levasseur A."/>
            <person name="Lomascolo A."/>
            <person name="Ruiz-Duenas F.J."/>
            <person name="Uzan E."/>
            <person name="Piumi F."/>
            <person name="Kues U."/>
            <person name="Ram A.F.J."/>
            <person name="Murat C."/>
            <person name="Haon M."/>
            <person name="Benoit I."/>
            <person name="Arfi Y."/>
            <person name="Chevret D."/>
            <person name="Drula E."/>
            <person name="Kwon M.J."/>
            <person name="Gouret P."/>
            <person name="Lesage-Meessen L."/>
            <person name="Lombard V."/>
            <person name="Mariette J."/>
            <person name="Noirot C."/>
            <person name="Park J."/>
            <person name="Patyshakuliyeva A."/>
            <person name="Wieneger R.A.B."/>
            <person name="Wosten H.A.B."/>
            <person name="Martin F."/>
            <person name="Coutinho P.M."/>
            <person name="de Vries R."/>
            <person name="Martinez A.T."/>
            <person name="Klopp C."/>
            <person name="Pontarotti P."/>
            <person name="Henrissat B."/>
            <person name="Record E."/>
        </authorList>
    </citation>
    <scope>NUCLEOTIDE SEQUENCE [LARGE SCALE GENOMIC DNA]</scope>
    <source>
        <strain evidence="5">BRFM137</strain>
    </source>
</reference>
<name>A0A060SPK5_PYCCI</name>
<protein>
    <submittedName>
        <fullName evidence="5">Uncharacterized protein</fullName>
    </submittedName>
</protein>
<dbReference type="Proteomes" id="UP000029665">
    <property type="component" value="Unassembled WGS sequence"/>
</dbReference>
<keyword evidence="4" id="KW-0539">Nucleus</keyword>
<proteinExistence type="predicted"/>
<comment type="subcellular location">
    <subcellularLocation>
        <location evidence="1">Nucleus</location>
    </subcellularLocation>
</comment>
<keyword evidence="3" id="KW-0677">Repeat</keyword>
<keyword evidence="2" id="KW-0853">WD repeat</keyword>
<evidence type="ECO:0000256" key="3">
    <source>
        <dbReference type="ARBA" id="ARBA00022737"/>
    </source>
</evidence>
<dbReference type="AlphaFoldDB" id="A0A060SPK5"/>
<dbReference type="OrthoDB" id="196858at2759"/>
<evidence type="ECO:0000313" key="6">
    <source>
        <dbReference type="Proteomes" id="UP000029665"/>
    </source>
</evidence>
<gene>
    <name evidence="5" type="ORF">BN946_scf185043.g215</name>
</gene>